<sequence length="117" mass="12829">MRNLTTLLPTLAAASLFGFAAAAGPRAADGPDDAAVRQTADGRYAVQLHVCDEGPFNRGAWNREFGRVSFVAPSALLETARTETTTRCITREQLARLRSDSRVQIEEPVRQSRRRDG</sequence>
<dbReference type="EMBL" id="JAUKTR010000001">
    <property type="protein sequence ID" value="MDO1558149.1"/>
    <property type="molecule type" value="Genomic_DNA"/>
</dbReference>
<proteinExistence type="predicted"/>
<evidence type="ECO:0000313" key="3">
    <source>
        <dbReference type="Proteomes" id="UP001169063"/>
    </source>
</evidence>
<organism evidence="2 3">
    <name type="scientific">Peiella sedimenti</name>
    <dbReference type="NCBI Taxonomy" id="3061083"/>
    <lineage>
        <taxon>Bacteria</taxon>
        <taxon>Pseudomonadati</taxon>
        <taxon>Pseudomonadota</taxon>
        <taxon>Alphaproteobacteria</taxon>
        <taxon>Caulobacterales</taxon>
        <taxon>Caulobacteraceae</taxon>
        <taxon>Peiella</taxon>
    </lineage>
</organism>
<dbReference type="RefSeq" id="WP_302108570.1">
    <property type="nucleotide sequence ID" value="NZ_JAUKTR010000001.1"/>
</dbReference>
<dbReference type="Proteomes" id="UP001169063">
    <property type="component" value="Unassembled WGS sequence"/>
</dbReference>
<keyword evidence="1" id="KW-0732">Signal</keyword>
<name>A0ABT8SHU8_9CAUL</name>
<keyword evidence="3" id="KW-1185">Reference proteome</keyword>
<comment type="caution">
    <text evidence="2">The sequence shown here is derived from an EMBL/GenBank/DDBJ whole genome shotgun (WGS) entry which is preliminary data.</text>
</comment>
<accession>A0ABT8SHU8</accession>
<protein>
    <submittedName>
        <fullName evidence="2">Uncharacterized protein</fullName>
    </submittedName>
</protein>
<gene>
    <name evidence="2" type="ORF">Q0812_01730</name>
</gene>
<evidence type="ECO:0000256" key="1">
    <source>
        <dbReference type="SAM" id="SignalP"/>
    </source>
</evidence>
<feature type="chain" id="PRO_5046942331" evidence="1">
    <location>
        <begin position="23"/>
        <end position="117"/>
    </location>
</feature>
<evidence type="ECO:0000313" key="2">
    <source>
        <dbReference type="EMBL" id="MDO1558149.1"/>
    </source>
</evidence>
<reference evidence="2" key="1">
    <citation type="submission" date="2023-07" db="EMBL/GenBank/DDBJ databases">
        <title>Brevundimonas soil sp. nov., isolated from the soil of chemical plant.</title>
        <authorList>
            <person name="Wu N."/>
        </authorList>
    </citation>
    <scope>NUCLEOTIDE SEQUENCE</scope>
    <source>
        <strain evidence="2">XZ-24</strain>
    </source>
</reference>
<feature type="signal peptide" evidence="1">
    <location>
        <begin position="1"/>
        <end position="22"/>
    </location>
</feature>